<proteinExistence type="predicted"/>
<reference evidence="2 3" key="1">
    <citation type="submission" date="2019-06" db="EMBL/GenBank/DDBJ databases">
        <title>Whole genome shotgun sequence of Paenarthrobacter aurescens NBRC 12136.</title>
        <authorList>
            <person name="Hosoyama A."/>
            <person name="Uohara A."/>
            <person name="Ohji S."/>
            <person name="Ichikawa N."/>
        </authorList>
    </citation>
    <scope>NUCLEOTIDE SEQUENCE [LARGE SCALE GENOMIC DNA]</scope>
    <source>
        <strain evidence="2 3">NBRC 12136</strain>
    </source>
</reference>
<accession>A0A4Y3NFT6</accession>
<comment type="caution">
    <text evidence="2">The sequence shown here is derived from an EMBL/GenBank/DDBJ whole genome shotgun (WGS) entry which is preliminary data.</text>
</comment>
<feature type="signal peptide" evidence="1">
    <location>
        <begin position="1"/>
        <end position="26"/>
    </location>
</feature>
<gene>
    <name evidence="2" type="ORF">AAU01_07710</name>
</gene>
<name>A0A4Y3NFT6_PAEAU</name>
<dbReference type="OrthoDB" id="4955077at2"/>
<dbReference type="GeneID" id="97301896"/>
<keyword evidence="1" id="KW-0732">Signal</keyword>
<keyword evidence="3" id="KW-1185">Reference proteome</keyword>
<dbReference type="RefSeq" id="WP_141281791.1">
    <property type="nucleotide sequence ID" value="NZ_BAAAWK010000001.1"/>
</dbReference>
<dbReference type="AlphaFoldDB" id="A0A4Y3NFT6"/>
<protein>
    <recommendedName>
        <fullName evidence="4">SHOCT domain-containing protein</fullName>
    </recommendedName>
</protein>
<feature type="chain" id="PRO_5038886282" description="SHOCT domain-containing protein" evidence="1">
    <location>
        <begin position="27"/>
        <end position="88"/>
    </location>
</feature>
<dbReference type="EMBL" id="BJMD01000003">
    <property type="protein sequence ID" value="GEB18016.1"/>
    <property type="molecule type" value="Genomic_DNA"/>
</dbReference>
<organism evidence="2 3">
    <name type="scientific">Paenarthrobacter aurescens</name>
    <name type="common">Arthrobacter aurescens</name>
    <dbReference type="NCBI Taxonomy" id="43663"/>
    <lineage>
        <taxon>Bacteria</taxon>
        <taxon>Bacillati</taxon>
        <taxon>Actinomycetota</taxon>
        <taxon>Actinomycetes</taxon>
        <taxon>Micrococcales</taxon>
        <taxon>Micrococcaceae</taxon>
        <taxon>Paenarthrobacter</taxon>
    </lineage>
</organism>
<evidence type="ECO:0008006" key="4">
    <source>
        <dbReference type="Google" id="ProtNLM"/>
    </source>
</evidence>
<evidence type="ECO:0000256" key="1">
    <source>
        <dbReference type="SAM" id="SignalP"/>
    </source>
</evidence>
<dbReference type="Proteomes" id="UP000317715">
    <property type="component" value="Unassembled WGS sequence"/>
</dbReference>
<evidence type="ECO:0000313" key="2">
    <source>
        <dbReference type="EMBL" id="GEB18016.1"/>
    </source>
</evidence>
<sequence>MNSKAVQSISKSASAAAGSLGTAAVAAASAVAAAAVAASIVLSPVPDATSRMDGVHADLLRAVQLNQITAEQAEKFEAKLAGRILGEA</sequence>
<evidence type="ECO:0000313" key="3">
    <source>
        <dbReference type="Proteomes" id="UP000317715"/>
    </source>
</evidence>